<dbReference type="InterPro" id="IPR019424">
    <property type="entry name" value="7TM_GPCR_Srsx"/>
</dbReference>
<comment type="subcellular location">
    <subcellularLocation>
        <location evidence="1">Membrane</location>
    </subcellularLocation>
</comment>
<dbReference type="PANTHER" id="PTHR23360">
    <property type="entry name" value="G-PROTEIN COUPLED RECEPTORS FAMILY 1 PROFILE DOMAIN-CONTAINING PROTEIN-RELATED"/>
    <property type="match status" value="1"/>
</dbReference>
<dbReference type="InterPro" id="IPR017452">
    <property type="entry name" value="GPCR_Rhodpsn_7TM"/>
</dbReference>
<keyword evidence="3" id="KW-1133">Transmembrane helix</keyword>
<dbReference type="InterPro" id="IPR000276">
    <property type="entry name" value="GPCR_Rhodpsn"/>
</dbReference>
<gene>
    <name evidence="5" type="primary">WBGene00119135</name>
</gene>
<reference evidence="6" key="1">
    <citation type="journal article" date="2008" name="Nat. Genet.">
        <title>The Pristionchus pacificus genome provides a unique perspective on nematode lifestyle and parasitism.</title>
        <authorList>
            <person name="Dieterich C."/>
            <person name="Clifton S.W."/>
            <person name="Schuster L.N."/>
            <person name="Chinwalla A."/>
            <person name="Delehaunty K."/>
            <person name="Dinkelacker I."/>
            <person name="Fulton L."/>
            <person name="Fulton R."/>
            <person name="Godfrey J."/>
            <person name="Minx P."/>
            <person name="Mitreva M."/>
            <person name="Roeseler W."/>
            <person name="Tian H."/>
            <person name="Witte H."/>
            <person name="Yang S.P."/>
            <person name="Wilson R.K."/>
            <person name="Sommer R.J."/>
        </authorList>
    </citation>
    <scope>NUCLEOTIDE SEQUENCE [LARGE SCALE GENOMIC DNA]</scope>
    <source>
        <strain evidence="6">PS312</strain>
    </source>
</reference>
<reference evidence="5" key="2">
    <citation type="submission" date="2022-06" db="UniProtKB">
        <authorList>
            <consortium name="EnsemblMetazoa"/>
        </authorList>
    </citation>
    <scope>IDENTIFICATION</scope>
    <source>
        <strain evidence="5">PS312</strain>
    </source>
</reference>
<sequence>ILSSMEGVDRFHWNLARGFFAIPCACATFGIVGNSIIFLTTIGTRTLRNTYNILIAICALADVFHQFGTLVQVPFLFDYFLIIDSKLCGIILILPEMGIGVGCGCILSIGLDRMISVVFSTRYRKFDKHYYHGILGSLIVSYCLFLAYLMIEYYRPRLVLCEVMAPYADEGIMWFASANFLINATSVCIYFVMWLGLRSHADSKGMRRIIKSLFIVVVVDVSGWVLTPGLIELSQHVDWEPQQKFVWAYFCIIFVNLGISAKLVIYYSTRFENFTQTEQHRLIFSSEYRAALKSFRFRKSSLSRTSVVETRTITIVSTR</sequence>
<keyword evidence="6" id="KW-1185">Reference proteome</keyword>
<accession>A0A8R1UJM4</accession>
<keyword evidence="2" id="KW-0812">Transmembrane</keyword>
<dbReference type="SMART" id="SM01381">
    <property type="entry name" value="7TM_GPCR_Srsx"/>
    <property type="match status" value="1"/>
</dbReference>
<dbReference type="PROSITE" id="PS50262">
    <property type="entry name" value="G_PROTEIN_RECEP_F1_2"/>
    <property type="match status" value="1"/>
</dbReference>
<evidence type="ECO:0000256" key="1">
    <source>
        <dbReference type="ARBA" id="ARBA00004370"/>
    </source>
</evidence>
<dbReference type="AlphaFoldDB" id="A0A2A6CLV5"/>
<accession>A0A2A6CLV5</accession>
<dbReference type="EnsemblMetazoa" id="PPA29581.1">
    <property type="protein sequence ID" value="PPA29581.1"/>
    <property type="gene ID" value="WBGene00119135"/>
</dbReference>
<evidence type="ECO:0000256" key="2">
    <source>
        <dbReference type="ARBA" id="ARBA00022692"/>
    </source>
</evidence>
<dbReference type="GO" id="GO:0004930">
    <property type="term" value="F:G protein-coupled receptor activity"/>
    <property type="evidence" value="ECO:0007669"/>
    <property type="project" value="InterPro"/>
</dbReference>
<dbReference type="SUPFAM" id="SSF81321">
    <property type="entry name" value="Family A G protein-coupled receptor-like"/>
    <property type="match status" value="1"/>
</dbReference>
<evidence type="ECO:0000313" key="5">
    <source>
        <dbReference type="EnsemblMetazoa" id="PPA29581.1"/>
    </source>
</evidence>
<protein>
    <submittedName>
        <fullName evidence="5">G protein-coupled receptor</fullName>
    </submittedName>
</protein>
<dbReference type="Gene3D" id="1.20.1070.10">
    <property type="entry name" value="Rhodopsin 7-helix transmembrane proteins"/>
    <property type="match status" value="1"/>
</dbReference>
<dbReference type="OrthoDB" id="5820127at2759"/>
<name>A0A2A6CLV5_PRIPA</name>
<evidence type="ECO:0000313" key="6">
    <source>
        <dbReference type="Proteomes" id="UP000005239"/>
    </source>
</evidence>
<evidence type="ECO:0000256" key="3">
    <source>
        <dbReference type="ARBA" id="ARBA00022989"/>
    </source>
</evidence>
<keyword evidence="4" id="KW-0472">Membrane</keyword>
<dbReference type="PANTHER" id="PTHR23360:SF5">
    <property type="entry name" value="G-PROTEIN COUPLED RECEPTORS FAMILY 1 PROFILE DOMAIN-CONTAINING PROTEIN"/>
    <property type="match status" value="1"/>
</dbReference>
<dbReference type="Pfam" id="PF10320">
    <property type="entry name" value="7TM_GPCR_Srsx"/>
    <property type="match status" value="1"/>
</dbReference>
<proteinExistence type="predicted"/>
<evidence type="ECO:0000256" key="4">
    <source>
        <dbReference type="ARBA" id="ARBA00023136"/>
    </source>
</evidence>
<dbReference type="GO" id="GO:0016020">
    <property type="term" value="C:membrane"/>
    <property type="evidence" value="ECO:0007669"/>
    <property type="project" value="UniProtKB-SubCell"/>
</dbReference>
<dbReference type="InterPro" id="IPR047130">
    <property type="entry name" value="7TM_GPCR_Srsx_nematod"/>
</dbReference>
<dbReference type="Proteomes" id="UP000005239">
    <property type="component" value="Unassembled WGS sequence"/>
</dbReference>
<organism evidence="5 6">
    <name type="scientific">Pristionchus pacificus</name>
    <name type="common">Parasitic nematode worm</name>
    <dbReference type="NCBI Taxonomy" id="54126"/>
    <lineage>
        <taxon>Eukaryota</taxon>
        <taxon>Metazoa</taxon>
        <taxon>Ecdysozoa</taxon>
        <taxon>Nematoda</taxon>
        <taxon>Chromadorea</taxon>
        <taxon>Rhabditida</taxon>
        <taxon>Rhabditina</taxon>
        <taxon>Diplogasteromorpha</taxon>
        <taxon>Diplogasteroidea</taxon>
        <taxon>Neodiplogasteridae</taxon>
        <taxon>Pristionchus</taxon>
    </lineage>
</organism>